<feature type="compositionally biased region" description="Basic residues" evidence="6">
    <location>
        <begin position="373"/>
        <end position="409"/>
    </location>
</feature>
<dbReference type="GO" id="GO:0006383">
    <property type="term" value="P:transcription by RNA polymerase III"/>
    <property type="evidence" value="ECO:0007669"/>
    <property type="project" value="InterPro"/>
</dbReference>
<feature type="compositionally biased region" description="Acidic residues" evidence="6">
    <location>
        <begin position="565"/>
        <end position="574"/>
    </location>
</feature>
<feature type="compositionally biased region" description="Basic and acidic residues" evidence="6">
    <location>
        <begin position="555"/>
        <end position="564"/>
    </location>
</feature>
<evidence type="ECO:0000256" key="2">
    <source>
        <dbReference type="ARBA" id="ARBA00011038"/>
    </source>
</evidence>
<evidence type="ECO:0000256" key="4">
    <source>
        <dbReference type="ARBA" id="ARBA00023163"/>
    </source>
</evidence>
<keyword evidence="4" id="KW-0804">Transcription</keyword>
<organism evidence="7 8">
    <name type="scientific">Acaromyces ingoldii</name>
    <dbReference type="NCBI Taxonomy" id="215250"/>
    <lineage>
        <taxon>Eukaryota</taxon>
        <taxon>Fungi</taxon>
        <taxon>Dikarya</taxon>
        <taxon>Basidiomycota</taxon>
        <taxon>Ustilaginomycotina</taxon>
        <taxon>Exobasidiomycetes</taxon>
        <taxon>Exobasidiales</taxon>
        <taxon>Cryptobasidiaceae</taxon>
        <taxon>Acaromyces</taxon>
    </lineage>
</organism>
<dbReference type="FunFam" id="1.10.10.10:FF:000116">
    <property type="entry name" value="DNA-directed RNA polymerase III subunit RPC6"/>
    <property type="match status" value="1"/>
</dbReference>
<feature type="compositionally biased region" description="Acidic residues" evidence="6">
    <location>
        <begin position="585"/>
        <end position="596"/>
    </location>
</feature>
<feature type="region of interest" description="Disordered" evidence="6">
    <location>
        <begin position="519"/>
        <end position="596"/>
    </location>
</feature>
<feature type="compositionally biased region" description="Acidic residues" evidence="6">
    <location>
        <begin position="437"/>
        <end position="459"/>
    </location>
</feature>
<keyword evidence="5" id="KW-0539">Nucleus</keyword>
<dbReference type="Proteomes" id="UP000245768">
    <property type="component" value="Unassembled WGS sequence"/>
</dbReference>
<protein>
    <recommendedName>
        <fullName evidence="9">RNA polymerase Rpc34</fullName>
    </recommendedName>
</protein>
<feature type="region of interest" description="Disordered" evidence="6">
    <location>
        <begin position="284"/>
        <end position="460"/>
    </location>
</feature>
<evidence type="ECO:0000256" key="5">
    <source>
        <dbReference type="ARBA" id="ARBA00023242"/>
    </source>
</evidence>
<dbReference type="Pfam" id="PF05158">
    <property type="entry name" value="RNA_pol_Rpc34"/>
    <property type="match status" value="2"/>
</dbReference>
<evidence type="ECO:0000256" key="1">
    <source>
        <dbReference type="ARBA" id="ARBA00004123"/>
    </source>
</evidence>
<evidence type="ECO:0000313" key="8">
    <source>
        <dbReference type="Proteomes" id="UP000245768"/>
    </source>
</evidence>
<feature type="compositionally biased region" description="Basic and acidic residues" evidence="6">
    <location>
        <begin position="216"/>
        <end position="228"/>
    </location>
</feature>
<dbReference type="FunCoup" id="A0A316YGI1">
    <property type="interactions" value="389"/>
</dbReference>
<dbReference type="InterPro" id="IPR007832">
    <property type="entry name" value="RNA_pol_Rpc34"/>
</dbReference>
<keyword evidence="3" id="KW-0240">DNA-directed RNA polymerase</keyword>
<name>A0A316YGI1_9BASI</name>
<dbReference type="OrthoDB" id="613763at2759"/>
<comment type="similarity">
    <text evidence="2">Belongs to the eukaryotic RPC34/RPC39 RNA polymerase subunit family.</text>
</comment>
<sequence>MPSSSSRKAGDGASSSKRARSSKSGGEGGSLSAIEKRIWQTAQECPNAVITSDELPELFSDVDLTDVLVPAVNSLLRKSLLVAQQGASGLQYMAVSKADASMMGSMEGDEGIIYRHIKQSGNEGIWTRQLKMRSNLHQTVMARCLKSLEQRQLIKVVKSVKFPTRKIYMLYNMTPSVELSGGPWYTDNELDTVFIESLCRALYQHISRETWPPQPQDRDEAAMEKEGNPTRLFPASHTPDLPSAQSCLKWLRDKKLTPTKLAVKDVKSLLDTLVWDGKIEKVPCLPNSSIKTRPRKKSSSRHRSTSLSDDSRSGSESGSESGDESGSEIGSESGSGSGSDSGSEMESESGDEDEKRGSSKRKRSSNGRSTSASRKKKRSSSSRKSKSSSKRSKSRDRSSRSRSRSRSRSKSVSNGRSKRKTGDMFKGVGGGSIALTSDDDGIGSAGEDGDLSAEEDEMASMDGSSAFVYRAIRPFYVRPGWTETTCGHCPVFDFCEQGGPVNAERCVYMGEWIVRSARLDRDREEGEDEDEDDEAKKKSKAVNGGGSEVTANGAEKGKDKAEKSDDGEDEEPTDDAALLSGFNMPEEDYDDDDQDH</sequence>
<dbReference type="SUPFAM" id="SSF46785">
    <property type="entry name" value="Winged helix' DNA-binding domain"/>
    <property type="match status" value="1"/>
</dbReference>
<feature type="compositionally biased region" description="Basic residues" evidence="6">
    <location>
        <begin position="292"/>
        <end position="304"/>
    </location>
</feature>
<feature type="region of interest" description="Disordered" evidence="6">
    <location>
        <begin position="210"/>
        <end position="240"/>
    </location>
</feature>
<proteinExistence type="inferred from homology"/>
<dbReference type="AlphaFoldDB" id="A0A316YGI1"/>
<feature type="compositionally biased region" description="Acidic residues" evidence="6">
    <location>
        <begin position="343"/>
        <end position="352"/>
    </location>
</feature>
<dbReference type="Gene3D" id="1.10.10.10">
    <property type="entry name" value="Winged helix-like DNA-binding domain superfamily/Winged helix DNA-binding domain"/>
    <property type="match status" value="1"/>
</dbReference>
<gene>
    <name evidence="7" type="ORF">FA10DRAFT_243620</name>
</gene>
<evidence type="ECO:0000256" key="6">
    <source>
        <dbReference type="SAM" id="MobiDB-lite"/>
    </source>
</evidence>
<dbReference type="STRING" id="215250.A0A316YGI1"/>
<dbReference type="PANTHER" id="PTHR12780">
    <property type="entry name" value="RNA POLYMERASE III DNA DIRECTED , 39KD SUBUNIT-RELATED"/>
    <property type="match status" value="1"/>
</dbReference>
<dbReference type="InterPro" id="IPR036390">
    <property type="entry name" value="WH_DNA-bd_sf"/>
</dbReference>
<comment type="subcellular location">
    <subcellularLocation>
        <location evidence="1">Nucleus</location>
    </subcellularLocation>
</comment>
<dbReference type="GO" id="GO:0005666">
    <property type="term" value="C:RNA polymerase III complex"/>
    <property type="evidence" value="ECO:0007669"/>
    <property type="project" value="InterPro"/>
</dbReference>
<evidence type="ECO:0008006" key="9">
    <source>
        <dbReference type="Google" id="ProtNLM"/>
    </source>
</evidence>
<dbReference type="GeneID" id="37041233"/>
<dbReference type="GO" id="GO:0005654">
    <property type="term" value="C:nucleoplasm"/>
    <property type="evidence" value="ECO:0007669"/>
    <property type="project" value="UniProtKB-ARBA"/>
</dbReference>
<accession>A0A316YGI1</accession>
<evidence type="ECO:0000256" key="3">
    <source>
        <dbReference type="ARBA" id="ARBA00022478"/>
    </source>
</evidence>
<reference evidence="7" key="1">
    <citation type="journal article" date="2018" name="Mol. Biol. Evol.">
        <title>Broad Genomic Sampling Reveals a Smut Pathogenic Ancestry of the Fungal Clade Ustilaginomycotina.</title>
        <authorList>
            <person name="Kijpornyongpan T."/>
            <person name="Mondo S.J."/>
            <person name="Barry K."/>
            <person name="Sandor L."/>
            <person name="Lee J."/>
            <person name="Lipzen A."/>
            <person name="Pangilinan J."/>
            <person name="LaButti K."/>
            <person name="Hainaut M."/>
            <person name="Henrissat B."/>
            <person name="Grigoriev I.V."/>
            <person name="Spatafora J.W."/>
            <person name="Aime M.C."/>
        </authorList>
    </citation>
    <scope>NUCLEOTIDE SEQUENCE [LARGE SCALE GENOMIC DNA]</scope>
    <source>
        <strain evidence="7">MCA 4198</strain>
    </source>
</reference>
<dbReference type="RefSeq" id="XP_025375424.1">
    <property type="nucleotide sequence ID" value="XM_025519317.1"/>
</dbReference>
<dbReference type="EMBL" id="KZ819638">
    <property type="protein sequence ID" value="PWN88226.1"/>
    <property type="molecule type" value="Genomic_DNA"/>
</dbReference>
<keyword evidence="8" id="KW-1185">Reference proteome</keyword>
<dbReference type="InterPro" id="IPR016049">
    <property type="entry name" value="RNA_pol_Rpc34-like"/>
</dbReference>
<evidence type="ECO:0000313" key="7">
    <source>
        <dbReference type="EMBL" id="PWN88226.1"/>
    </source>
</evidence>
<feature type="region of interest" description="Disordered" evidence="6">
    <location>
        <begin position="1"/>
        <end position="30"/>
    </location>
</feature>
<dbReference type="InterPro" id="IPR036388">
    <property type="entry name" value="WH-like_DNA-bd_sf"/>
</dbReference>
<dbReference type="InParanoid" id="A0A316YGI1"/>
<dbReference type="GO" id="GO:0005737">
    <property type="term" value="C:cytoplasm"/>
    <property type="evidence" value="ECO:0007669"/>
    <property type="project" value="UniProtKB-ARBA"/>
</dbReference>